<keyword evidence="2" id="KW-1185">Reference proteome</keyword>
<evidence type="ECO:0000313" key="1">
    <source>
        <dbReference type="EMBL" id="SDK44241.1"/>
    </source>
</evidence>
<name>A0A1G9BXP5_9MICO</name>
<organism evidence="1 2">
    <name type="scientific">Cryobacterium psychrotolerans</name>
    <dbReference type="NCBI Taxonomy" id="386301"/>
    <lineage>
        <taxon>Bacteria</taxon>
        <taxon>Bacillati</taxon>
        <taxon>Actinomycetota</taxon>
        <taxon>Actinomycetes</taxon>
        <taxon>Micrococcales</taxon>
        <taxon>Microbacteriaceae</taxon>
        <taxon>Cryobacterium</taxon>
    </lineage>
</organism>
<sequence length="70" mass="8128">MKRRELLKAIAAAARDADLSWTLARQGANHEVYSLDGLIIPIPRHTEINELTAESIFKECEPKRGRRWWK</sequence>
<dbReference type="EMBL" id="FNFU01000006">
    <property type="protein sequence ID" value="SDK44241.1"/>
    <property type="molecule type" value="Genomic_DNA"/>
</dbReference>
<evidence type="ECO:0000313" key="2">
    <source>
        <dbReference type="Proteomes" id="UP000198701"/>
    </source>
</evidence>
<protein>
    <recommendedName>
        <fullName evidence="3">Type II toxin-antitoxin system HicA family toxin</fullName>
    </recommendedName>
</protein>
<evidence type="ECO:0008006" key="3">
    <source>
        <dbReference type="Google" id="ProtNLM"/>
    </source>
</evidence>
<dbReference type="Proteomes" id="UP000198701">
    <property type="component" value="Unassembled WGS sequence"/>
</dbReference>
<proteinExistence type="predicted"/>
<accession>A0A1G9BXP5</accession>
<gene>
    <name evidence="1" type="ORF">SAMN05216282_10667</name>
</gene>
<reference evidence="1 2" key="1">
    <citation type="submission" date="2016-10" db="EMBL/GenBank/DDBJ databases">
        <authorList>
            <person name="de Groot N.N."/>
        </authorList>
    </citation>
    <scope>NUCLEOTIDE SEQUENCE [LARGE SCALE GENOMIC DNA]</scope>
    <source>
        <strain evidence="1 2">CGMCC 1.5382</strain>
    </source>
</reference>
<dbReference type="AlphaFoldDB" id="A0A1G9BXP5"/>
<dbReference type="RefSeq" id="WP_198417103.1">
    <property type="nucleotide sequence ID" value="NZ_FNFU01000006.1"/>
</dbReference>